<evidence type="ECO:0000313" key="11">
    <source>
        <dbReference type="EMBL" id="KAK2713840.1"/>
    </source>
</evidence>
<evidence type="ECO:0000256" key="5">
    <source>
        <dbReference type="ARBA" id="ARBA00022530"/>
    </source>
</evidence>
<evidence type="ECO:0000256" key="1">
    <source>
        <dbReference type="ARBA" id="ARBA00004498"/>
    </source>
</evidence>
<evidence type="ECO:0000256" key="10">
    <source>
        <dbReference type="RuleBase" id="RU003500"/>
    </source>
</evidence>
<dbReference type="GO" id="GO:0060070">
    <property type="term" value="P:canonical Wnt signaling pathway"/>
    <property type="evidence" value="ECO:0007669"/>
    <property type="project" value="TreeGrafter"/>
</dbReference>
<dbReference type="PRINTS" id="PR01349">
    <property type="entry name" value="WNTPROTEIN"/>
</dbReference>
<dbReference type="Proteomes" id="UP001187531">
    <property type="component" value="Unassembled WGS sequence"/>
</dbReference>
<keyword evidence="5" id="KW-0272">Extracellular matrix</keyword>
<evidence type="ECO:0000256" key="8">
    <source>
        <dbReference type="ARBA" id="ARBA00023180"/>
    </source>
</evidence>
<dbReference type="GO" id="GO:0045165">
    <property type="term" value="P:cell fate commitment"/>
    <property type="evidence" value="ECO:0007669"/>
    <property type="project" value="TreeGrafter"/>
</dbReference>
<dbReference type="GO" id="GO:0030182">
    <property type="term" value="P:neuron differentiation"/>
    <property type="evidence" value="ECO:0007669"/>
    <property type="project" value="TreeGrafter"/>
</dbReference>
<dbReference type="PANTHER" id="PTHR12027:SF112">
    <property type="entry name" value="PROTEIN WNT-2"/>
    <property type="match status" value="1"/>
</dbReference>
<comment type="subcellular location">
    <subcellularLocation>
        <location evidence="1 10">Secreted</location>
        <location evidence="1 10">Extracellular space</location>
        <location evidence="1 10">Extracellular matrix</location>
    </subcellularLocation>
</comment>
<gene>
    <name evidence="11" type="ORF">QYM36_009654</name>
</gene>
<evidence type="ECO:0000256" key="7">
    <source>
        <dbReference type="ARBA" id="ARBA00023157"/>
    </source>
</evidence>
<comment type="caution">
    <text evidence="11">The sequence shown here is derived from an EMBL/GenBank/DDBJ whole genome shotgun (WGS) entry which is preliminary data.</text>
</comment>
<evidence type="ECO:0000313" key="12">
    <source>
        <dbReference type="Proteomes" id="UP001187531"/>
    </source>
</evidence>
<name>A0AA88HQL4_ARTSF</name>
<dbReference type="PANTHER" id="PTHR12027">
    <property type="entry name" value="WNT RELATED"/>
    <property type="match status" value="1"/>
</dbReference>
<sequence>MESVLCSPSVIAIGAHTLCKRFLGLTKKQQQMCARNPEVMFAVGTGAQIAIKECQEQFKNQRWNCSETPGKRAFGYVFPVGSREAAAAYGAWSAGISYSITQECSKGRIPNCSCDYSKKGSSYSEGWKWGGCSANIKYGGSFAKRFIDAREIEGDARSLMNLHNNRAGRKFEEARHVRPVRSKKHRKLVLRIRSISLWKKKRLKSGDLVYLSESPNYCDYNPEIGIIGTGGRKCNKSSNGGRL</sequence>
<dbReference type="GO" id="GO:0005109">
    <property type="term" value="F:frizzled binding"/>
    <property type="evidence" value="ECO:0007669"/>
    <property type="project" value="TreeGrafter"/>
</dbReference>
<keyword evidence="3 10" id="KW-0217">Developmental protein</keyword>
<comment type="function">
    <text evidence="10">Ligand for members of the frizzled family of seven transmembrane receptors.</text>
</comment>
<evidence type="ECO:0000256" key="9">
    <source>
        <dbReference type="ARBA" id="ARBA00023288"/>
    </source>
</evidence>
<proteinExistence type="inferred from homology"/>
<keyword evidence="7" id="KW-1015">Disulfide bond</keyword>
<feature type="non-terminal residue" evidence="11">
    <location>
        <position position="1"/>
    </location>
</feature>
<dbReference type="GO" id="GO:0005125">
    <property type="term" value="F:cytokine activity"/>
    <property type="evidence" value="ECO:0007669"/>
    <property type="project" value="TreeGrafter"/>
</dbReference>
<reference evidence="11" key="1">
    <citation type="submission" date="2023-07" db="EMBL/GenBank/DDBJ databases">
        <title>Chromosome-level genome assembly of Artemia franciscana.</title>
        <authorList>
            <person name="Jo E."/>
        </authorList>
    </citation>
    <scope>NUCLEOTIDE SEQUENCE</scope>
    <source>
        <tissue evidence="11">Whole body</tissue>
    </source>
</reference>
<evidence type="ECO:0000256" key="2">
    <source>
        <dbReference type="ARBA" id="ARBA00005683"/>
    </source>
</evidence>
<accession>A0AA88HQL4</accession>
<dbReference type="EMBL" id="JAVRJZ010000014">
    <property type="protein sequence ID" value="KAK2713840.1"/>
    <property type="molecule type" value="Genomic_DNA"/>
</dbReference>
<dbReference type="InterPro" id="IPR005817">
    <property type="entry name" value="Wnt"/>
</dbReference>
<dbReference type="SMART" id="SM00097">
    <property type="entry name" value="WNT1"/>
    <property type="match status" value="1"/>
</dbReference>
<evidence type="ECO:0000256" key="4">
    <source>
        <dbReference type="ARBA" id="ARBA00022525"/>
    </source>
</evidence>
<dbReference type="Pfam" id="PF00110">
    <property type="entry name" value="wnt"/>
    <property type="match status" value="1"/>
</dbReference>
<comment type="similarity">
    <text evidence="2 10">Belongs to the Wnt family.</text>
</comment>
<keyword evidence="4" id="KW-0964">Secreted</keyword>
<protein>
    <recommendedName>
        <fullName evidence="10">Protein Wnt</fullName>
    </recommendedName>
</protein>
<keyword evidence="12" id="KW-1185">Reference proteome</keyword>
<keyword evidence="9" id="KW-0449">Lipoprotein</keyword>
<dbReference type="AlphaFoldDB" id="A0AA88HQL4"/>
<keyword evidence="8" id="KW-0325">Glycoprotein</keyword>
<evidence type="ECO:0000256" key="3">
    <source>
        <dbReference type="ARBA" id="ARBA00022473"/>
    </source>
</evidence>
<keyword evidence="6 10" id="KW-0879">Wnt signaling pathway</keyword>
<organism evidence="11 12">
    <name type="scientific">Artemia franciscana</name>
    <name type="common">Brine shrimp</name>
    <name type="synonym">Artemia sanfranciscana</name>
    <dbReference type="NCBI Taxonomy" id="6661"/>
    <lineage>
        <taxon>Eukaryota</taxon>
        <taxon>Metazoa</taxon>
        <taxon>Ecdysozoa</taxon>
        <taxon>Arthropoda</taxon>
        <taxon>Crustacea</taxon>
        <taxon>Branchiopoda</taxon>
        <taxon>Anostraca</taxon>
        <taxon>Artemiidae</taxon>
        <taxon>Artemia</taxon>
    </lineage>
</organism>
<evidence type="ECO:0000256" key="6">
    <source>
        <dbReference type="ARBA" id="ARBA00022687"/>
    </source>
</evidence>
<dbReference type="GO" id="GO:0005615">
    <property type="term" value="C:extracellular space"/>
    <property type="evidence" value="ECO:0007669"/>
    <property type="project" value="TreeGrafter"/>
</dbReference>